<feature type="region of interest" description="Disordered" evidence="8">
    <location>
        <begin position="1"/>
        <end position="56"/>
    </location>
</feature>
<dbReference type="GO" id="GO:0005886">
    <property type="term" value="C:plasma membrane"/>
    <property type="evidence" value="ECO:0007669"/>
    <property type="project" value="UniProtKB-SubCell"/>
</dbReference>
<gene>
    <name evidence="10" type="ORF">NCGR_LOCUS29903</name>
</gene>
<accession>A0A811PJI3</accession>
<evidence type="ECO:0000256" key="2">
    <source>
        <dbReference type="ARBA" id="ARBA00022473"/>
    </source>
</evidence>
<keyword evidence="11" id="KW-1185">Reference proteome</keyword>
<dbReference type="GO" id="GO:0051258">
    <property type="term" value="P:protein polymerization"/>
    <property type="evidence" value="ECO:0007669"/>
    <property type="project" value="UniProtKB-ARBA"/>
</dbReference>
<name>A0A811PJI3_9POAL</name>
<keyword evidence="3" id="KW-1003">Cell membrane</keyword>
<evidence type="ECO:0000313" key="11">
    <source>
        <dbReference type="Proteomes" id="UP000604825"/>
    </source>
</evidence>
<feature type="compositionally biased region" description="Low complexity" evidence="8">
    <location>
        <begin position="183"/>
        <end position="197"/>
    </location>
</feature>
<evidence type="ECO:0000256" key="8">
    <source>
        <dbReference type="SAM" id="MobiDB-lite"/>
    </source>
</evidence>
<feature type="compositionally biased region" description="Low complexity" evidence="8">
    <location>
        <begin position="1"/>
        <end position="11"/>
    </location>
</feature>
<dbReference type="OrthoDB" id="1280899at2759"/>
<keyword evidence="6" id="KW-0131">Cell cycle</keyword>
<dbReference type="InterPro" id="IPR048351">
    <property type="entry name" value="SOK_DIX"/>
</dbReference>
<feature type="domain" description="SOSEKI DIX-like" evidence="9">
    <location>
        <begin position="63"/>
        <end position="152"/>
    </location>
</feature>
<feature type="region of interest" description="Disordered" evidence="8">
    <location>
        <begin position="150"/>
        <end position="270"/>
    </location>
</feature>
<dbReference type="PANTHER" id="PTHR31083:SF48">
    <property type="entry name" value="OS08G0561600 PROTEIN"/>
    <property type="match status" value="1"/>
</dbReference>
<keyword evidence="4" id="KW-0132">Cell division</keyword>
<sequence>MAPPAGAGTEGRPARRRGAGTGTGTSPGRNKVWVEPPGKSHHQTPARSPPPAPSPAAAAAKRVAVVYYLCRNRHLEHPHFIEVPLAAPEEGLYLRDVINRLNVLRGKGMASMYSWSCKRSYKNGFVWHDLSDDDLVLPAQGNEYILKGSELLDRSPPPGRQQNGVSNPKVEGLKHCKEESPQSRGSQEGCSSSSSPSAAVKEISPPPATPRPQQQVQSAALPSSSASTNHEDELCRTAQSGSSGNQSPEPAGRNAPLSEASSPGPSEYRVCRPIGAQDAATQTDDSERDVAEHHTRVVGVSMDTTSDAEIQECHQRSSMLSPKVPEIVQESPAVCSSDASPGGRVETLESLIRAEASRRSSFRTLEEEHMLGPMGVKLKPANLLMQIITCGSISVKEHRGFGFIPSYRPRFTQVEFPSPVFSTPVALRHLDQIPCNTRTVGLRAPESECFSGSLVETKKQDESGRGISSLKRSSSYDEDRVYRAAHSKSDTESSCESEYVCTPMYVVCCRLKHKHQAREETGAVYACFQLYMAKSCTTDTQRSRQCNARDIFNVAGDPYAVTPYPTAAGSGSPQSVGRGDASSGRALDLFVSVWIRAHLRVLRARGSIPPRHPPTAASAPCRLGHCPPPIRQAHEVPAASAPPSLVASRRVLSARVSMGHSSAHPSMGPEPEGEGSTVAASTTMLGGKRARGVRYYGPTVAYRFPGSRISCVI</sequence>
<evidence type="ECO:0000256" key="7">
    <source>
        <dbReference type="ARBA" id="ARBA00024211"/>
    </source>
</evidence>
<dbReference type="GO" id="GO:0051301">
    <property type="term" value="P:cell division"/>
    <property type="evidence" value="ECO:0007669"/>
    <property type="project" value="UniProtKB-KW"/>
</dbReference>
<keyword evidence="5" id="KW-0472">Membrane</keyword>
<feature type="compositionally biased region" description="Polar residues" evidence="8">
    <location>
        <begin position="237"/>
        <end position="248"/>
    </location>
</feature>
<evidence type="ECO:0000256" key="3">
    <source>
        <dbReference type="ARBA" id="ARBA00022475"/>
    </source>
</evidence>
<evidence type="ECO:0000259" key="9">
    <source>
        <dbReference type="Pfam" id="PF06136"/>
    </source>
</evidence>
<dbReference type="Proteomes" id="UP000604825">
    <property type="component" value="Unassembled WGS sequence"/>
</dbReference>
<evidence type="ECO:0000256" key="1">
    <source>
        <dbReference type="ARBA" id="ARBA00004413"/>
    </source>
</evidence>
<comment type="caution">
    <text evidence="10">The sequence shown here is derived from an EMBL/GenBank/DDBJ whole genome shotgun (WGS) entry which is preliminary data.</text>
</comment>
<dbReference type="InterPro" id="IPR010369">
    <property type="entry name" value="SOK"/>
</dbReference>
<evidence type="ECO:0000256" key="6">
    <source>
        <dbReference type="ARBA" id="ARBA00023306"/>
    </source>
</evidence>
<comment type="subcellular location">
    <subcellularLocation>
        <location evidence="1">Cell membrane</location>
        <topology evidence="1">Peripheral membrane protein</topology>
        <orientation evidence="1">Cytoplasmic side</orientation>
    </subcellularLocation>
</comment>
<feature type="compositionally biased region" description="Polar residues" evidence="8">
    <location>
        <begin position="211"/>
        <end position="228"/>
    </location>
</feature>
<dbReference type="PANTHER" id="PTHR31083">
    <property type="entry name" value="UPSTREAM OF FLC PROTEIN (DUF966)"/>
    <property type="match status" value="1"/>
</dbReference>
<feature type="compositionally biased region" description="Basic and acidic residues" evidence="8">
    <location>
        <begin position="171"/>
        <end position="181"/>
    </location>
</feature>
<evidence type="ECO:0000256" key="5">
    <source>
        <dbReference type="ARBA" id="ARBA00023136"/>
    </source>
</evidence>
<keyword evidence="2" id="KW-0217">Developmental protein</keyword>
<evidence type="ECO:0000313" key="10">
    <source>
        <dbReference type="EMBL" id="CAD6245603.1"/>
    </source>
</evidence>
<comment type="similarity">
    <text evidence="7">Belongs to the SOSEKI family.</text>
</comment>
<dbReference type="Pfam" id="PF06136">
    <property type="entry name" value="SOK"/>
    <property type="match status" value="1"/>
</dbReference>
<feature type="region of interest" description="Disordered" evidence="8">
    <location>
        <begin position="659"/>
        <end position="678"/>
    </location>
</feature>
<evidence type="ECO:0000256" key="4">
    <source>
        <dbReference type="ARBA" id="ARBA00022618"/>
    </source>
</evidence>
<organism evidence="10 11">
    <name type="scientific">Miscanthus lutarioriparius</name>
    <dbReference type="NCBI Taxonomy" id="422564"/>
    <lineage>
        <taxon>Eukaryota</taxon>
        <taxon>Viridiplantae</taxon>
        <taxon>Streptophyta</taxon>
        <taxon>Embryophyta</taxon>
        <taxon>Tracheophyta</taxon>
        <taxon>Spermatophyta</taxon>
        <taxon>Magnoliopsida</taxon>
        <taxon>Liliopsida</taxon>
        <taxon>Poales</taxon>
        <taxon>Poaceae</taxon>
        <taxon>PACMAD clade</taxon>
        <taxon>Panicoideae</taxon>
        <taxon>Andropogonodae</taxon>
        <taxon>Andropogoneae</taxon>
        <taxon>Saccharinae</taxon>
        <taxon>Miscanthus</taxon>
    </lineage>
</organism>
<protein>
    <recommendedName>
        <fullName evidence="9">SOSEKI DIX-like domain-containing protein</fullName>
    </recommendedName>
</protein>
<dbReference type="AlphaFoldDB" id="A0A811PJI3"/>
<dbReference type="EMBL" id="CAJGYO010000007">
    <property type="protein sequence ID" value="CAD6245603.1"/>
    <property type="molecule type" value="Genomic_DNA"/>
</dbReference>
<reference evidence="10" key="1">
    <citation type="submission" date="2020-10" db="EMBL/GenBank/DDBJ databases">
        <authorList>
            <person name="Han B."/>
            <person name="Lu T."/>
            <person name="Zhao Q."/>
            <person name="Huang X."/>
            <person name="Zhao Y."/>
        </authorList>
    </citation>
    <scope>NUCLEOTIDE SEQUENCE</scope>
</reference>
<proteinExistence type="inferred from homology"/>